<reference evidence="2 3" key="1">
    <citation type="journal article" date="2018" name="Sci. Rep.">
        <title>Genome sequence of the cauliflower mushroom Sparassis crispa (Hanabiratake) and its association with beneficial usage.</title>
        <authorList>
            <person name="Kiyama R."/>
            <person name="Furutani Y."/>
            <person name="Kawaguchi K."/>
            <person name="Nakanishi T."/>
        </authorList>
    </citation>
    <scope>NUCLEOTIDE SEQUENCE [LARGE SCALE GENOMIC DNA]</scope>
</reference>
<feature type="compositionally biased region" description="Pro residues" evidence="1">
    <location>
        <begin position="1"/>
        <end position="16"/>
    </location>
</feature>
<gene>
    <name evidence="2" type="ORF">SCP_0700150</name>
</gene>
<feature type="region of interest" description="Disordered" evidence="1">
    <location>
        <begin position="1"/>
        <end position="79"/>
    </location>
</feature>
<keyword evidence="3" id="KW-1185">Reference proteome</keyword>
<dbReference type="RefSeq" id="XP_027615748.1">
    <property type="nucleotide sequence ID" value="XM_027759947.1"/>
</dbReference>
<dbReference type="Proteomes" id="UP000287166">
    <property type="component" value="Unassembled WGS sequence"/>
</dbReference>
<proteinExistence type="predicted"/>
<dbReference type="EMBL" id="BFAD01000007">
    <property type="protein sequence ID" value="GBE84835.1"/>
    <property type="molecule type" value="Genomic_DNA"/>
</dbReference>
<dbReference type="GeneID" id="38781752"/>
<dbReference type="InParanoid" id="A0A401GRI9"/>
<sequence>MEVSPPPPYAQLPPDPARAKGGASRTPIADGRRAAAPESEEGFPRWAGLGRGRGGRAALRTQPSRRAVGAPGGARDRWC</sequence>
<accession>A0A401GRI9</accession>
<dbReference type="AlphaFoldDB" id="A0A401GRI9"/>
<evidence type="ECO:0000313" key="3">
    <source>
        <dbReference type="Proteomes" id="UP000287166"/>
    </source>
</evidence>
<name>A0A401GRI9_9APHY</name>
<evidence type="ECO:0000313" key="2">
    <source>
        <dbReference type="EMBL" id="GBE84835.1"/>
    </source>
</evidence>
<organism evidence="2 3">
    <name type="scientific">Sparassis crispa</name>
    <dbReference type="NCBI Taxonomy" id="139825"/>
    <lineage>
        <taxon>Eukaryota</taxon>
        <taxon>Fungi</taxon>
        <taxon>Dikarya</taxon>
        <taxon>Basidiomycota</taxon>
        <taxon>Agaricomycotina</taxon>
        <taxon>Agaricomycetes</taxon>
        <taxon>Polyporales</taxon>
        <taxon>Sparassidaceae</taxon>
        <taxon>Sparassis</taxon>
    </lineage>
</organism>
<protein>
    <submittedName>
        <fullName evidence="2">Uncharacterized protein</fullName>
    </submittedName>
</protein>
<comment type="caution">
    <text evidence="2">The sequence shown here is derived from an EMBL/GenBank/DDBJ whole genome shotgun (WGS) entry which is preliminary data.</text>
</comment>
<evidence type="ECO:0000256" key="1">
    <source>
        <dbReference type="SAM" id="MobiDB-lite"/>
    </source>
</evidence>